<dbReference type="OrthoDB" id="1112103at2759"/>
<dbReference type="InterPro" id="IPR005162">
    <property type="entry name" value="Retrotrans_gag_dom"/>
</dbReference>
<feature type="coiled-coil region" evidence="9">
    <location>
        <begin position="2521"/>
        <end position="2555"/>
    </location>
</feature>
<keyword evidence="8" id="KW-0479">Metal-binding</keyword>
<name>A0A8T1ZTX3_ARASU</name>
<dbReference type="InterPro" id="IPR001878">
    <property type="entry name" value="Znf_CCHC"/>
</dbReference>
<dbReference type="InterPro" id="IPR000477">
    <property type="entry name" value="RT_dom"/>
</dbReference>
<dbReference type="Pfam" id="PF17921">
    <property type="entry name" value="Integrase_H2C2"/>
    <property type="match status" value="1"/>
</dbReference>
<dbReference type="Proteomes" id="UP000694251">
    <property type="component" value="Chromosome 10"/>
</dbReference>
<dbReference type="GO" id="GO:0008233">
    <property type="term" value="F:peptidase activity"/>
    <property type="evidence" value="ECO:0007669"/>
    <property type="project" value="UniProtKB-KW"/>
</dbReference>
<dbReference type="CDD" id="cd09274">
    <property type="entry name" value="RNase_HI_RT_Ty3"/>
    <property type="match status" value="1"/>
</dbReference>
<evidence type="ECO:0000256" key="7">
    <source>
        <dbReference type="ARBA" id="ARBA00022918"/>
    </source>
</evidence>
<dbReference type="CDD" id="cd00303">
    <property type="entry name" value="retropepsin_like"/>
    <property type="match status" value="2"/>
</dbReference>
<protein>
    <submittedName>
        <fullName evidence="14">Reverse transcriptase domain</fullName>
    </submittedName>
</protein>
<reference evidence="14 15" key="1">
    <citation type="submission" date="2020-12" db="EMBL/GenBank/DDBJ databases">
        <title>Concerted genomic and epigenomic changes stabilize Arabidopsis allopolyploids.</title>
        <authorList>
            <person name="Chen Z."/>
        </authorList>
    </citation>
    <scope>NUCLEOTIDE SEQUENCE [LARGE SCALE GENOMIC DNA]</scope>
    <source>
        <strain evidence="14">As9502</strain>
        <tissue evidence="14">Leaf</tissue>
    </source>
</reference>
<dbReference type="FunFam" id="3.10.10.10:FF:000007">
    <property type="entry name" value="Retrovirus-related Pol polyprotein from transposon 17.6-like Protein"/>
    <property type="match status" value="1"/>
</dbReference>
<evidence type="ECO:0000259" key="13">
    <source>
        <dbReference type="PROSITE" id="PS50994"/>
    </source>
</evidence>
<evidence type="ECO:0000313" key="14">
    <source>
        <dbReference type="EMBL" id="KAG7564193.1"/>
    </source>
</evidence>
<dbReference type="EMBL" id="JAEFBJ010000010">
    <property type="protein sequence ID" value="KAG7564193.1"/>
    <property type="molecule type" value="Genomic_DNA"/>
</dbReference>
<keyword evidence="15" id="KW-1185">Reference proteome</keyword>
<feature type="region of interest" description="Disordered" evidence="10">
    <location>
        <begin position="1220"/>
        <end position="1269"/>
    </location>
</feature>
<dbReference type="Pfam" id="PF17917">
    <property type="entry name" value="RT_RNaseH"/>
    <property type="match status" value="1"/>
</dbReference>
<feature type="domain" description="Reverse transcriptase" evidence="12">
    <location>
        <begin position="1824"/>
        <end position="2003"/>
    </location>
</feature>
<dbReference type="InterPro" id="IPR041588">
    <property type="entry name" value="Integrase_H2C2"/>
</dbReference>
<dbReference type="PROSITE" id="PS50878">
    <property type="entry name" value="RT_POL"/>
    <property type="match status" value="1"/>
</dbReference>
<keyword evidence="9" id="KW-0175">Coiled coil</keyword>
<sequence length="2733" mass="310973">MQTRSQGSSNLISYKDNINQLARELKERRARDGCELHNPVAMEPHEQENQGVGIPRNIGAGDAPRNHQQRQGIVPPPVQNNNFEIKSGLISMIQGNKFHGLPMEDPLDHLDNFDRLCSLTKINGVSEDGFKLRLFPFSLGDKAHQWEKTLPPDSITSWDDCKTAFLTKFFTNSRTARLRNEISSFTQKQSESFCEAWERFKGYTTQCPHHGFKKASLLSTLYRGALPKFRMVLDTASNGNFLNKDVEEGWELVENLAQSDGNYNEDFDRSNRGIRDSGAKHSKDIKALNDKLDKILLTQQKQVHYITEEEHYQIQEGENTQAAEVSYIQNQGGYNKGYNPYTPAHPNLSYRSTNVANPQDQVYPQQQQNQSKPFVPYNQGFAPKQQFSGAGAIALDKKMAEIHNKVDCSFNDLNIKFEALNSRLKYVESQIASTSAPTNPGQLPGKAIQNQKGHVNAIHLRNGRELQTRPSPAPVTEDSEIQEGEDFIQHETQVDDTTKLDQEAAPSDQAKSPHIKEPVIDKGKKKAFVPPPYKPKIPFPGRFKRDIIEKYRAMFAKHIKEIELRMPLIDAFMLIPNSHKFFKDMVMGRIKEVQGMESHECSEIIQTKIIPKKLGDPGSFTLPCSLGTLAFSNCLCDLGAFKSLMPLSVAKRLGFSKYKPCNISLILADESVRFPHGLLEDLPIKIGNAEIPTDFIVLEMDEPKDPLILGRPFLATAGAVIDVKNGKIDLNLGNDFKMKFDINDATRKPTIEGQTFVVKVMDCLADEQLEEVAEEDHQQTSLTKSGEAGYLLTETLSCGKSLDSHMEVAGSEVFKGLIGSKTEVKVAYEASSTHAQPTNSSIHLSKPSTSLENSSSTKHLDKLLESSNSVPDGWLELKRRSKWQDKAIRELTDTVRELKDQIKELHGKANQVPLQIKDVPNDEASTLVSKKGSEFTSAWSIEEDYPVDQQEAYYEKRAIEYSTADLSSEHAKYIQVLRSSARAVPEQCQSSVPEQSQSSVLEQSQSSVLEQSQSSARAAAERPHPTRVDPDVIMESLDHGAKEQHVPDDILDHQAGDVIEHGAKEHGDEVLGAKEDVAFQVATGPMTRSRTKQLNQAINTLLQHIEGSLKPEACPTTLNQAWKFKGIPQPLEVLFDPSSSSPLDLTRFTPPDPLEQTYSSTLTRPLEYTHQITRTHMSDKDKEESSQAQNNKLLMEALTATLTATLTANMAKMMDERFEANERSNQGRQNRDTRNPSDQEAAHNYYSQSSTRNSHRRRRHHREERALPRDDLAGLKIRIPTFQGTSDPEEYLEWEKKIELVFGCQGYTEERKVKVAPTGFQNYALSWWDQLVTTRRRAGDYPIETWTQIKTIMRKRFVPSHYYRELLNRLRNLVQGSRSVEEYYKEMETLMLRADIQEDEEAKMSRFMGGLNRDIIDRVEVQHYVELEELLHKAIMFEKQLKRRSSKPSFGSGKPSFGSGKPSYQRDERSGFQKDYKPFVKPKVEDQDQKGKGKAVETRTRDIKCFKCHGHGHYASECSNKRVMILKETGEIESADEQQEEKSSSEDCEAPSKGELLVAMKALSVIAKTDEQEQRENLFHSRCIVNDKVCSLIIDGGSCTNVASETMVEKLGLKVMKHPKPYKLQWLNEDGEMSVNRQVKVPLSIGKYEDEILCDILPMDASHILLGRPWQSDRRVMHDGFTNRQIFEFKGRKPILAPMTPHEVYLDQLSMKMRRKQKEKSSNLMITESKQKGSDLHSSKLLFVFKETLVSITDPEQAIPSKIKFLLQDYTDVFPEENPQGLPPIRGIEHQIDFVPGASLPNRPAYRTNPVETKELEKQVTELMERGHIRESMSPCAVPVLLVPKKDGSWRMCVDCRAINNITVKYRHPIPRLDDMLDELHGSSIFSKVDLKSGYHQIRMKEGDEWKTAFKTKQGLYEWLVMPFGLTNAPSTFMRLMNHVLRAYIGHFVVVYFDDILVYSKSLEEHVDHLKMVLEVLRKEKLYANFKKCTFGTDNLVFLGFVVSTDGVKVDEEKVKAIREWPSPKSVGEVRSFHGLAGFYRRFVKDFSTLAAPLTEVIKKNVGFKWEQAQEDAFQALKEKLTNAPVLSLPDFIKTFEIECDASGVGIGAVLMQDKKPIAYFSEKLGGATLNYPTYDKELYALVRALQTWQHYLWPKEFVIHTDHESLKHLKGQQKLNKRHARWVEFIETFPYVIKYKKGKDNVVADALSRRYVLLSSLDAKLLGFEHIKSLYANDSDFEKIYSSCEKFAFGKYYRHDGFLFYDNRLCIPNSSLRELFVREAHGGGLMGHFGVSKTLKVMQDHFHWPHMKRDVERMCERCPTCKQAKAKSQPHGLYTPLPIPSHPWNDISMDFVVGLPRTRTSKDSIFVVVDRFSKMAHFIPCHKTDDAMHIANLFFKEIVRLHGMPKTIVSDRDTKFLSYFWKTLWSKLGTKLLFSTTCHPQTDGQTEVVNRTLSTLLRALIKKNLKTWEDCLPHVEFAYNHSMHSASKFSPFQIVYGFNPTTPLDLMPLPLNERVSLDGKKKAELVQQIHEQAKKNIEEKTKQYTKQANKSRKELIFNEGDLVWIHLRKERFPKERKSKLMPRIDGPFKVLKRINNNAYSLDLQGKYNVSNSINVADLIPFIADNTDLRSNPFQLGEDDVIMESLDHGAKEQHVPDDILDHQAGDVIEHGAKEHGDEVLGAKEDVAFQVATGPMTRSRTKQLNQAINTLLQHIEGSLKPEACPTTLVVIQAV</sequence>
<keyword evidence="7 14" id="KW-0695">RNA-directed DNA polymerase</keyword>
<feature type="compositionally biased region" description="Low complexity" evidence="10">
    <location>
        <begin position="989"/>
        <end position="1018"/>
    </location>
</feature>
<dbReference type="GO" id="GO:0008270">
    <property type="term" value="F:zinc ion binding"/>
    <property type="evidence" value="ECO:0007669"/>
    <property type="project" value="UniProtKB-KW"/>
</dbReference>
<evidence type="ECO:0000259" key="11">
    <source>
        <dbReference type="PROSITE" id="PS50158"/>
    </source>
</evidence>
<organism evidence="14 15">
    <name type="scientific">Arabidopsis suecica</name>
    <name type="common">Swedish thale-cress</name>
    <name type="synonym">Cardaminopsis suecica</name>
    <dbReference type="NCBI Taxonomy" id="45249"/>
    <lineage>
        <taxon>Eukaryota</taxon>
        <taxon>Viridiplantae</taxon>
        <taxon>Streptophyta</taxon>
        <taxon>Embryophyta</taxon>
        <taxon>Tracheophyta</taxon>
        <taxon>Spermatophyta</taxon>
        <taxon>Magnoliopsida</taxon>
        <taxon>eudicotyledons</taxon>
        <taxon>Gunneridae</taxon>
        <taxon>Pentapetalae</taxon>
        <taxon>rosids</taxon>
        <taxon>malvids</taxon>
        <taxon>Brassicales</taxon>
        <taxon>Brassicaceae</taxon>
        <taxon>Camelineae</taxon>
        <taxon>Arabidopsis</taxon>
    </lineage>
</organism>
<feature type="region of interest" description="Disordered" evidence="10">
    <location>
        <begin position="44"/>
        <end position="80"/>
    </location>
</feature>
<dbReference type="InterPro" id="IPR056924">
    <property type="entry name" value="SH3_Tf2-1"/>
</dbReference>
<evidence type="ECO:0000256" key="3">
    <source>
        <dbReference type="ARBA" id="ARBA00022695"/>
    </source>
</evidence>
<dbReference type="FunFam" id="3.30.420.10:FF:000032">
    <property type="entry name" value="Retrovirus-related Pol polyprotein from transposon 297-like Protein"/>
    <property type="match status" value="1"/>
</dbReference>
<feature type="compositionally biased region" description="Polar residues" evidence="10">
    <location>
        <begin position="830"/>
        <end position="857"/>
    </location>
</feature>
<dbReference type="GO" id="GO:0004519">
    <property type="term" value="F:endonuclease activity"/>
    <property type="evidence" value="ECO:0007669"/>
    <property type="project" value="UniProtKB-KW"/>
</dbReference>
<dbReference type="GO" id="GO:0003676">
    <property type="term" value="F:nucleic acid binding"/>
    <property type="evidence" value="ECO:0007669"/>
    <property type="project" value="InterPro"/>
</dbReference>
<keyword evidence="3" id="KW-0548">Nucleotidyltransferase</keyword>
<evidence type="ECO:0000256" key="2">
    <source>
        <dbReference type="ARBA" id="ARBA00022679"/>
    </source>
</evidence>
<feature type="region of interest" description="Disordered" evidence="10">
    <location>
        <begin position="987"/>
        <end position="1030"/>
    </location>
</feature>
<keyword evidence="6" id="KW-0378">Hydrolase</keyword>
<dbReference type="PANTHER" id="PTHR35046:SF9">
    <property type="entry name" value="RNA-DIRECTED DNA POLYMERASE"/>
    <property type="match status" value="1"/>
</dbReference>
<dbReference type="PROSITE" id="PS50994">
    <property type="entry name" value="INTEGRASE"/>
    <property type="match status" value="1"/>
</dbReference>
<dbReference type="Pfam" id="PF03732">
    <property type="entry name" value="Retrotrans_gag"/>
    <property type="match status" value="2"/>
</dbReference>
<evidence type="ECO:0000256" key="9">
    <source>
        <dbReference type="SAM" id="Coils"/>
    </source>
</evidence>
<accession>A0A8T1ZTX3</accession>
<dbReference type="PROSITE" id="PS50158">
    <property type="entry name" value="ZF_CCHC"/>
    <property type="match status" value="1"/>
</dbReference>
<comment type="caution">
    <text evidence="14">The sequence shown here is derived from an EMBL/GenBank/DDBJ whole genome shotgun (WGS) entry which is preliminary data.</text>
</comment>
<feature type="region of interest" description="Disordered" evidence="10">
    <location>
        <begin position="1445"/>
        <end position="1495"/>
    </location>
</feature>
<dbReference type="Pfam" id="PF00078">
    <property type="entry name" value="RVT_1"/>
    <property type="match status" value="1"/>
</dbReference>
<feature type="compositionally biased region" description="Low complexity" evidence="10">
    <location>
        <begin position="1447"/>
        <end position="1463"/>
    </location>
</feature>
<feature type="region of interest" description="Disordered" evidence="10">
    <location>
        <begin position="830"/>
        <end position="859"/>
    </location>
</feature>
<keyword evidence="1" id="KW-0645">Protease</keyword>
<dbReference type="CDD" id="cd01647">
    <property type="entry name" value="RT_LTR"/>
    <property type="match status" value="1"/>
</dbReference>
<dbReference type="FunFam" id="3.30.70.270:FF:000020">
    <property type="entry name" value="Transposon Tf2-6 polyprotein-like Protein"/>
    <property type="match status" value="1"/>
</dbReference>
<evidence type="ECO:0000256" key="4">
    <source>
        <dbReference type="ARBA" id="ARBA00022722"/>
    </source>
</evidence>
<gene>
    <name evidence="14" type="ORF">ISN44_As10g009610</name>
</gene>
<dbReference type="InterPro" id="IPR001584">
    <property type="entry name" value="Integrase_cat-core"/>
</dbReference>
<dbReference type="Pfam" id="PF24626">
    <property type="entry name" value="SH3_Tf2-1"/>
    <property type="match status" value="1"/>
</dbReference>
<keyword evidence="2" id="KW-0808">Transferase</keyword>
<keyword evidence="8" id="KW-0863">Zinc-finger</keyword>
<evidence type="ECO:0000256" key="10">
    <source>
        <dbReference type="SAM" id="MobiDB-lite"/>
    </source>
</evidence>
<feature type="domain" description="CCHC-type" evidence="11">
    <location>
        <begin position="1504"/>
        <end position="1520"/>
    </location>
</feature>
<dbReference type="GO" id="GO:0003964">
    <property type="term" value="F:RNA-directed DNA polymerase activity"/>
    <property type="evidence" value="ECO:0007669"/>
    <property type="project" value="UniProtKB-KW"/>
</dbReference>
<feature type="compositionally biased region" description="Basic and acidic residues" evidence="10">
    <location>
        <begin position="1464"/>
        <end position="1495"/>
    </location>
</feature>
<evidence type="ECO:0000256" key="5">
    <source>
        <dbReference type="ARBA" id="ARBA00022759"/>
    </source>
</evidence>
<evidence type="ECO:0000259" key="12">
    <source>
        <dbReference type="PROSITE" id="PS50878"/>
    </source>
</evidence>
<proteinExistence type="predicted"/>
<evidence type="ECO:0000256" key="1">
    <source>
        <dbReference type="ARBA" id="ARBA00022670"/>
    </source>
</evidence>
<keyword evidence="8" id="KW-0862">Zinc</keyword>
<feature type="compositionally biased region" description="Basic and acidic residues" evidence="10">
    <location>
        <begin position="1019"/>
        <end position="1030"/>
    </location>
</feature>
<dbReference type="InterPro" id="IPR041373">
    <property type="entry name" value="RT_RNaseH"/>
</dbReference>
<evidence type="ECO:0000313" key="15">
    <source>
        <dbReference type="Proteomes" id="UP000694251"/>
    </source>
</evidence>
<dbReference type="GO" id="GO:0015074">
    <property type="term" value="P:DNA integration"/>
    <property type="evidence" value="ECO:0007669"/>
    <property type="project" value="InterPro"/>
</dbReference>
<feature type="compositionally biased region" description="Basic residues" evidence="10">
    <location>
        <begin position="1253"/>
        <end position="1262"/>
    </location>
</feature>
<dbReference type="FunFam" id="1.10.340.70:FF:000001">
    <property type="entry name" value="Retrovirus-related Pol polyprotein from transposon gypsy-like Protein"/>
    <property type="match status" value="1"/>
</dbReference>
<evidence type="ECO:0000256" key="6">
    <source>
        <dbReference type="ARBA" id="ARBA00022801"/>
    </source>
</evidence>
<dbReference type="GO" id="GO:0006508">
    <property type="term" value="P:proteolysis"/>
    <property type="evidence" value="ECO:0007669"/>
    <property type="project" value="UniProtKB-KW"/>
</dbReference>
<feature type="compositionally biased region" description="Basic and acidic residues" evidence="10">
    <location>
        <begin position="1229"/>
        <end position="1241"/>
    </location>
</feature>
<keyword evidence="5" id="KW-0255">Endonuclease</keyword>
<evidence type="ECO:0000256" key="8">
    <source>
        <dbReference type="PROSITE-ProRule" id="PRU00047"/>
    </source>
</evidence>
<dbReference type="PANTHER" id="PTHR35046">
    <property type="entry name" value="ZINC KNUCKLE (CCHC-TYPE) FAMILY PROTEIN"/>
    <property type="match status" value="1"/>
</dbReference>
<feature type="domain" description="Integrase catalytic" evidence="13">
    <location>
        <begin position="2340"/>
        <end position="2500"/>
    </location>
</feature>
<keyword evidence="4" id="KW-0540">Nuclease</keyword>